<dbReference type="KEGG" id="amuc:Pan181_38140"/>
<evidence type="ECO:0000259" key="9">
    <source>
        <dbReference type="PROSITE" id="PS50929"/>
    </source>
</evidence>
<feature type="transmembrane region" description="Helical" evidence="7">
    <location>
        <begin position="288"/>
        <end position="313"/>
    </location>
</feature>
<dbReference type="AlphaFoldDB" id="A0A518ASB1"/>
<dbReference type="PANTHER" id="PTHR43394">
    <property type="entry name" value="ATP-DEPENDENT PERMEASE MDL1, MITOCHONDRIAL"/>
    <property type="match status" value="1"/>
</dbReference>
<dbReference type="InterPro" id="IPR011527">
    <property type="entry name" value="ABC1_TM_dom"/>
</dbReference>
<dbReference type="PROSITE" id="PS50929">
    <property type="entry name" value="ABC_TM1F"/>
    <property type="match status" value="1"/>
</dbReference>
<evidence type="ECO:0000256" key="4">
    <source>
        <dbReference type="ARBA" id="ARBA00022840"/>
    </source>
</evidence>
<dbReference type="InterPro" id="IPR036640">
    <property type="entry name" value="ABC1_TM_sf"/>
</dbReference>
<accession>A0A518ASB1</accession>
<dbReference type="InterPro" id="IPR003439">
    <property type="entry name" value="ABC_transporter-like_ATP-bd"/>
</dbReference>
<feature type="transmembrane region" description="Helical" evidence="7">
    <location>
        <begin position="319"/>
        <end position="340"/>
    </location>
</feature>
<keyword evidence="5 7" id="KW-1133">Transmembrane helix</keyword>
<dbReference type="GO" id="GO:0005886">
    <property type="term" value="C:plasma membrane"/>
    <property type="evidence" value="ECO:0007669"/>
    <property type="project" value="UniProtKB-SubCell"/>
</dbReference>
<evidence type="ECO:0000313" key="10">
    <source>
        <dbReference type="EMBL" id="QDU57596.1"/>
    </source>
</evidence>
<feature type="domain" description="ABC transporter" evidence="8">
    <location>
        <begin position="494"/>
        <end position="705"/>
    </location>
</feature>
<dbReference type="GO" id="GO:0015421">
    <property type="term" value="F:ABC-type oligopeptide transporter activity"/>
    <property type="evidence" value="ECO:0007669"/>
    <property type="project" value="TreeGrafter"/>
</dbReference>
<organism evidence="10 11">
    <name type="scientific">Aeoliella mucimassa</name>
    <dbReference type="NCBI Taxonomy" id="2527972"/>
    <lineage>
        <taxon>Bacteria</taxon>
        <taxon>Pseudomonadati</taxon>
        <taxon>Planctomycetota</taxon>
        <taxon>Planctomycetia</taxon>
        <taxon>Pirellulales</taxon>
        <taxon>Lacipirellulaceae</taxon>
        <taxon>Aeoliella</taxon>
    </lineage>
</organism>
<evidence type="ECO:0000256" key="2">
    <source>
        <dbReference type="ARBA" id="ARBA00022692"/>
    </source>
</evidence>
<dbReference type="RefSeq" id="WP_145248860.1">
    <property type="nucleotide sequence ID" value="NZ_CP036278.1"/>
</dbReference>
<evidence type="ECO:0000256" key="7">
    <source>
        <dbReference type="SAM" id="Phobius"/>
    </source>
</evidence>
<keyword evidence="3" id="KW-0547">Nucleotide-binding</keyword>
<evidence type="ECO:0000256" key="1">
    <source>
        <dbReference type="ARBA" id="ARBA00004651"/>
    </source>
</evidence>
<dbReference type="GO" id="GO:0005524">
    <property type="term" value="F:ATP binding"/>
    <property type="evidence" value="ECO:0007669"/>
    <property type="project" value="UniProtKB-KW"/>
</dbReference>
<evidence type="ECO:0000259" key="8">
    <source>
        <dbReference type="PROSITE" id="PS50893"/>
    </source>
</evidence>
<gene>
    <name evidence="10" type="ORF">Pan181_38140</name>
</gene>
<dbReference type="Proteomes" id="UP000315750">
    <property type="component" value="Chromosome"/>
</dbReference>
<proteinExistence type="predicted"/>
<reference evidence="10 11" key="1">
    <citation type="submission" date="2019-02" db="EMBL/GenBank/DDBJ databases">
        <title>Deep-cultivation of Planctomycetes and their phenomic and genomic characterization uncovers novel biology.</title>
        <authorList>
            <person name="Wiegand S."/>
            <person name="Jogler M."/>
            <person name="Boedeker C."/>
            <person name="Pinto D."/>
            <person name="Vollmers J."/>
            <person name="Rivas-Marin E."/>
            <person name="Kohn T."/>
            <person name="Peeters S.H."/>
            <person name="Heuer A."/>
            <person name="Rast P."/>
            <person name="Oberbeckmann S."/>
            <person name="Bunk B."/>
            <person name="Jeske O."/>
            <person name="Meyerdierks A."/>
            <person name="Storesund J.E."/>
            <person name="Kallscheuer N."/>
            <person name="Luecker S."/>
            <person name="Lage O.M."/>
            <person name="Pohl T."/>
            <person name="Merkel B.J."/>
            <person name="Hornburger P."/>
            <person name="Mueller R.-W."/>
            <person name="Bruemmer F."/>
            <person name="Labrenz M."/>
            <person name="Spormann A.M."/>
            <person name="Op den Camp H."/>
            <person name="Overmann J."/>
            <person name="Amann R."/>
            <person name="Jetten M.S.M."/>
            <person name="Mascher T."/>
            <person name="Medema M.H."/>
            <person name="Devos D.P."/>
            <person name="Kaster A.-K."/>
            <person name="Ovreas L."/>
            <person name="Rohde M."/>
            <person name="Galperin M.Y."/>
            <person name="Jogler C."/>
        </authorList>
    </citation>
    <scope>NUCLEOTIDE SEQUENCE [LARGE SCALE GENOMIC DNA]</scope>
    <source>
        <strain evidence="10 11">Pan181</strain>
    </source>
</reference>
<dbReference type="EMBL" id="CP036278">
    <property type="protein sequence ID" value="QDU57596.1"/>
    <property type="molecule type" value="Genomic_DNA"/>
</dbReference>
<evidence type="ECO:0000256" key="5">
    <source>
        <dbReference type="ARBA" id="ARBA00022989"/>
    </source>
</evidence>
<feature type="domain" description="ABC transmembrane type-1" evidence="9">
    <location>
        <begin position="179"/>
        <end position="460"/>
    </location>
</feature>
<dbReference type="InterPro" id="IPR003593">
    <property type="entry name" value="AAA+_ATPase"/>
</dbReference>
<dbReference type="Pfam" id="PF00664">
    <property type="entry name" value="ABC_membrane"/>
    <property type="match status" value="1"/>
</dbReference>
<keyword evidence="6 7" id="KW-0472">Membrane</keyword>
<evidence type="ECO:0000256" key="6">
    <source>
        <dbReference type="ARBA" id="ARBA00023136"/>
    </source>
</evidence>
<dbReference type="Gene3D" id="3.40.50.300">
    <property type="entry name" value="P-loop containing nucleotide triphosphate hydrolases"/>
    <property type="match status" value="1"/>
</dbReference>
<dbReference type="PROSITE" id="PS50893">
    <property type="entry name" value="ABC_TRANSPORTER_2"/>
    <property type="match status" value="1"/>
</dbReference>
<feature type="transmembrane region" description="Helical" evidence="7">
    <location>
        <begin position="211"/>
        <end position="231"/>
    </location>
</feature>
<dbReference type="PANTHER" id="PTHR43394:SF4">
    <property type="entry name" value="TOXIN SECRETION ABC TRANSPORTER ATP-BINDING PROTEIN"/>
    <property type="match status" value="1"/>
</dbReference>
<feature type="transmembrane region" description="Helical" evidence="7">
    <location>
        <begin position="397"/>
        <end position="425"/>
    </location>
</feature>
<keyword evidence="11" id="KW-1185">Reference proteome</keyword>
<keyword evidence="2 7" id="KW-0812">Transmembrane</keyword>
<dbReference type="Gene3D" id="1.20.1560.10">
    <property type="entry name" value="ABC transporter type 1, transmembrane domain"/>
    <property type="match status" value="1"/>
</dbReference>
<comment type="subcellular location">
    <subcellularLocation>
        <location evidence="1">Cell membrane</location>
        <topology evidence="1">Multi-pass membrane protein</topology>
    </subcellularLocation>
</comment>
<protein>
    <submittedName>
        <fullName evidence="10">Putative ABC transporter ATP-binding protein</fullName>
    </submittedName>
</protein>
<dbReference type="GO" id="GO:0016887">
    <property type="term" value="F:ATP hydrolysis activity"/>
    <property type="evidence" value="ECO:0007669"/>
    <property type="project" value="InterPro"/>
</dbReference>
<name>A0A518ASB1_9BACT</name>
<dbReference type="SMART" id="SM00382">
    <property type="entry name" value="AAA"/>
    <property type="match status" value="1"/>
</dbReference>
<dbReference type="InterPro" id="IPR027417">
    <property type="entry name" value="P-loop_NTPase"/>
</dbReference>
<dbReference type="SUPFAM" id="SSF52540">
    <property type="entry name" value="P-loop containing nucleoside triphosphate hydrolases"/>
    <property type="match status" value="1"/>
</dbReference>
<dbReference type="SUPFAM" id="SSF90123">
    <property type="entry name" value="ABC transporter transmembrane region"/>
    <property type="match status" value="1"/>
</dbReference>
<dbReference type="InterPro" id="IPR039421">
    <property type="entry name" value="Type_1_exporter"/>
</dbReference>
<feature type="transmembrane region" description="Helical" evidence="7">
    <location>
        <begin position="178"/>
        <end position="199"/>
    </location>
</feature>
<keyword evidence="4 10" id="KW-0067">ATP-binding</keyword>
<evidence type="ECO:0000256" key="3">
    <source>
        <dbReference type="ARBA" id="ARBA00022741"/>
    </source>
</evidence>
<evidence type="ECO:0000313" key="11">
    <source>
        <dbReference type="Proteomes" id="UP000315750"/>
    </source>
</evidence>
<dbReference type="Pfam" id="PF00005">
    <property type="entry name" value="ABC_tran"/>
    <property type="match status" value="1"/>
</dbReference>
<sequence>MTSLLEASPKTKLSATLVRICRECGVDIELLRAEQLLSEVQTAWPGEPRQMWGKWLVECCNSLALRAQTLEVTTDQIAELATDGAKLAGGFTDSHGLQVIVGGNSKGIYLAEGPFEGSRFTPKPQFEQLVDEAGAHGEVAHWVVVEHPELSNVDSARELKHRPIRRLLRIVRPEWPDIWMILVFATVAGVLNLATPIGVEALVNTVAFGRLLQPVLVLAILLFGFLAFAAMMKAMQTYVAEIIQRRLFARVAADLAYRLPRVEGATHGKYYGPELVNRFLDVVTLQKVVANLLLDGVSIVLATLVGMAVLAFYHPWLLGFDFLLIIIVGVGLVVLGRGAIASGIDESKLKYKLTAWFEDVIRCPTGFKSDGGAEYAFDRANRLTSQYLKIRQAHFSILFRQIVFTLGLQAVAGTILLGVGGWLVIQGQLSLGQLVAAELIVTTILSSLAKLGKHLEGFYDLVAAVDKLGVLFDLPVERHSGIVDTLNTEHGLPVAFHSVRGNAGDFLVQHSLTGKIAAGERVAILGAAGSGKSTLARMLYGLESPAAGRVEIKGCEPRDLRPDVLRSVVAVAGEVELFEASILENLHLGRPGVTVNQAHKVLESTGLLESVYKLPDGLETHLLPNGRPLSSVQQKLLMLARAISGNPQLLIVDGLLDALPDEQLSQAIDLLLSPAANWTVVVMTSRPEIAAQFDRRLQLHATKAIA</sequence>
<dbReference type="OrthoDB" id="311344at2"/>